<evidence type="ECO:0000313" key="1">
    <source>
        <dbReference type="EMBL" id="CAB4289416.1"/>
    </source>
</evidence>
<gene>
    <name evidence="1" type="ORF">CURHAP_LOCUS48099</name>
</gene>
<sequence>MNGESWVDSECEGHCMRGGGGKGGWGGSTVGYRLCGAWSNGLAGGVQVTGGGPHVVVCVRGTWGFKSM</sequence>
<proteinExistence type="predicted"/>
<name>A0A6J5VK96_PRUAR</name>
<reference evidence="1 2" key="1">
    <citation type="submission" date="2020-05" db="EMBL/GenBank/DDBJ databases">
        <authorList>
            <person name="Campoy J."/>
            <person name="Schneeberger K."/>
            <person name="Spophaly S."/>
        </authorList>
    </citation>
    <scope>NUCLEOTIDE SEQUENCE [LARGE SCALE GENOMIC DNA]</scope>
    <source>
        <strain evidence="1">PruArmRojPasFocal</strain>
    </source>
</reference>
<organism evidence="1 2">
    <name type="scientific">Prunus armeniaca</name>
    <name type="common">Apricot</name>
    <name type="synonym">Armeniaca vulgaris</name>
    <dbReference type="NCBI Taxonomy" id="36596"/>
    <lineage>
        <taxon>Eukaryota</taxon>
        <taxon>Viridiplantae</taxon>
        <taxon>Streptophyta</taxon>
        <taxon>Embryophyta</taxon>
        <taxon>Tracheophyta</taxon>
        <taxon>Spermatophyta</taxon>
        <taxon>Magnoliopsida</taxon>
        <taxon>eudicotyledons</taxon>
        <taxon>Gunneridae</taxon>
        <taxon>Pentapetalae</taxon>
        <taxon>rosids</taxon>
        <taxon>fabids</taxon>
        <taxon>Rosales</taxon>
        <taxon>Rosaceae</taxon>
        <taxon>Amygdaloideae</taxon>
        <taxon>Amygdaleae</taxon>
        <taxon>Prunus</taxon>
    </lineage>
</organism>
<accession>A0A6J5VK96</accession>
<evidence type="ECO:0000313" key="2">
    <source>
        <dbReference type="Proteomes" id="UP000507222"/>
    </source>
</evidence>
<dbReference type="AlphaFoldDB" id="A0A6J5VK96"/>
<protein>
    <submittedName>
        <fullName evidence="1">Uncharacterized protein</fullName>
    </submittedName>
</protein>
<dbReference type="EMBL" id="CAEKDK010000008">
    <property type="protein sequence ID" value="CAB4289416.1"/>
    <property type="molecule type" value="Genomic_DNA"/>
</dbReference>
<dbReference type="Proteomes" id="UP000507222">
    <property type="component" value="Unassembled WGS sequence"/>
</dbReference>